<feature type="non-terminal residue" evidence="1">
    <location>
        <position position="74"/>
    </location>
</feature>
<accession>A0A8J6AIX4</accession>
<organism evidence="1 2">
    <name type="scientific">Galemys pyrenaicus</name>
    <name type="common">Iberian desman</name>
    <name type="synonym">Pyrenean desman</name>
    <dbReference type="NCBI Taxonomy" id="202257"/>
    <lineage>
        <taxon>Eukaryota</taxon>
        <taxon>Metazoa</taxon>
        <taxon>Chordata</taxon>
        <taxon>Craniata</taxon>
        <taxon>Vertebrata</taxon>
        <taxon>Euteleostomi</taxon>
        <taxon>Mammalia</taxon>
        <taxon>Eutheria</taxon>
        <taxon>Laurasiatheria</taxon>
        <taxon>Eulipotyphla</taxon>
        <taxon>Talpidae</taxon>
        <taxon>Galemys</taxon>
    </lineage>
</organism>
<evidence type="ECO:0000313" key="2">
    <source>
        <dbReference type="Proteomes" id="UP000700334"/>
    </source>
</evidence>
<proteinExistence type="predicted"/>
<reference evidence="1" key="1">
    <citation type="journal article" date="2021" name="Evol. Appl.">
        <title>The genome of the Pyrenean desman and the effects of bottlenecks and inbreeding on the genomic landscape of an endangered species.</title>
        <authorList>
            <person name="Escoda L."/>
            <person name="Castresana J."/>
        </authorList>
    </citation>
    <scope>NUCLEOTIDE SEQUENCE</scope>
    <source>
        <strain evidence="1">IBE-C5619</strain>
    </source>
</reference>
<dbReference type="Proteomes" id="UP000700334">
    <property type="component" value="Unassembled WGS sequence"/>
</dbReference>
<name>A0A8J6AIX4_GALPY</name>
<gene>
    <name evidence="1" type="ORF">J0S82_004728</name>
</gene>
<dbReference type="AlphaFoldDB" id="A0A8J6AIX4"/>
<evidence type="ECO:0000313" key="1">
    <source>
        <dbReference type="EMBL" id="KAG8521698.1"/>
    </source>
</evidence>
<dbReference type="EMBL" id="JAGFMF010011463">
    <property type="protein sequence ID" value="KAG8521698.1"/>
    <property type="molecule type" value="Genomic_DNA"/>
</dbReference>
<keyword evidence="2" id="KW-1185">Reference proteome</keyword>
<protein>
    <submittedName>
        <fullName evidence="1">Uncharacterized protein</fullName>
    </submittedName>
</protein>
<feature type="non-terminal residue" evidence="1">
    <location>
        <position position="1"/>
    </location>
</feature>
<sequence>VFDLWEGRTWARYCEWTIARNQQSHRQRAAQFFLSAPPTSNGSIIIFSWYHYSLSSCCFSFLQFSEMDLTFASC</sequence>
<comment type="caution">
    <text evidence="1">The sequence shown here is derived from an EMBL/GenBank/DDBJ whole genome shotgun (WGS) entry which is preliminary data.</text>
</comment>